<keyword evidence="1" id="KW-0732">Signal</keyword>
<keyword evidence="3" id="KW-1185">Reference proteome</keyword>
<dbReference type="InterPro" id="IPR029033">
    <property type="entry name" value="His_PPase_superfam"/>
</dbReference>
<dbReference type="Proteomes" id="UP000199283">
    <property type="component" value="Unassembled WGS sequence"/>
</dbReference>
<reference evidence="2 3" key="1">
    <citation type="submission" date="2016-10" db="EMBL/GenBank/DDBJ databases">
        <authorList>
            <person name="de Groot N.N."/>
        </authorList>
    </citation>
    <scope>NUCLEOTIDE SEQUENCE [LARGE SCALE GENOMIC DNA]</scope>
    <source>
        <strain evidence="2 3">DSM 14858</strain>
    </source>
</reference>
<dbReference type="STRING" id="188906.SAMN04488526_0182"/>
<sequence length="260" mass="28614">MLKAYAIAATLVATPLFAQDLSGDLVSDIAGNITRVSGFAGEMTVTMGSEDSTRSVKEVLRFEPWQMLEELFRDDIVLLMRHGPTDWSKRDPADVAPDDCENQRVMTEEGKQQMRELGILMVANDIVPGRIAVSQWCRNQQTLDALRAGMLDADPKALDDVSIQTVPDLNLLLSLQGAPNVTAMRKLISAWSGDGASGPMLVITHYTNIAELTEFSVYEGEMLVVDPKRDNRVLGYLRLKSAAPDIGHFDPDVVEGETDY</sequence>
<dbReference type="OrthoDB" id="2237472at2"/>
<evidence type="ECO:0000313" key="2">
    <source>
        <dbReference type="EMBL" id="SEK28088.1"/>
    </source>
</evidence>
<dbReference type="RefSeq" id="WP_092758905.1">
    <property type="nucleotide sequence ID" value="NZ_FNZQ01000001.1"/>
</dbReference>
<name>A0A1H7FQ54_9RHOB</name>
<dbReference type="SUPFAM" id="SSF53254">
    <property type="entry name" value="Phosphoglycerate mutase-like"/>
    <property type="match status" value="1"/>
</dbReference>
<dbReference type="EMBL" id="FNZQ01000001">
    <property type="protein sequence ID" value="SEK28088.1"/>
    <property type="molecule type" value="Genomic_DNA"/>
</dbReference>
<evidence type="ECO:0008006" key="4">
    <source>
        <dbReference type="Google" id="ProtNLM"/>
    </source>
</evidence>
<feature type="chain" id="PRO_5011525296" description="Histidine phosphatase superfamily (Branch 1)" evidence="1">
    <location>
        <begin position="19"/>
        <end position="260"/>
    </location>
</feature>
<dbReference type="AlphaFoldDB" id="A0A1H7FQ54"/>
<organism evidence="2 3">
    <name type="scientific">Jannaschia helgolandensis</name>
    <dbReference type="NCBI Taxonomy" id="188906"/>
    <lineage>
        <taxon>Bacteria</taxon>
        <taxon>Pseudomonadati</taxon>
        <taxon>Pseudomonadota</taxon>
        <taxon>Alphaproteobacteria</taxon>
        <taxon>Rhodobacterales</taxon>
        <taxon>Roseobacteraceae</taxon>
        <taxon>Jannaschia</taxon>
    </lineage>
</organism>
<protein>
    <recommendedName>
        <fullName evidence="4">Histidine phosphatase superfamily (Branch 1)</fullName>
    </recommendedName>
</protein>
<gene>
    <name evidence="2" type="ORF">SAMN04488526_0182</name>
</gene>
<dbReference type="Gene3D" id="3.40.50.1240">
    <property type="entry name" value="Phosphoglycerate mutase-like"/>
    <property type="match status" value="1"/>
</dbReference>
<feature type="signal peptide" evidence="1">
    <location>
        <begin position="1"/>
        <end position="18"/>
    </location>
</feature>
<evidence type="ECO:0000256" key="1">
    <source>
        <dbReference type="SAM" id="SignalP"/>
    </source>
</evidence>
<evidence type="ECO:0000313" key="3">
    <source>
        <dbReference type="Proteomes" id="UP000199283"/>
    </source>
</evidence>
<accession>A0A1H7FQ54</accession>
<proteinExistence type="predicted"/>